<dbReference type="Gene3D" id="2.130.10.10">
    <property type="entry name" value="YVTN repeat-like/Quinoprotein amine dehydrogenase"/>
    <property type="match status" value="1"/>
</dbReference>
<comment type="caution">
    <text evidence="1">The sequence shown here is derived from an EMBL/GenBank/DDBJ whole genome shotgun (WGS) entry which is preliminary data.</text>
</comment>
<gene>
    <name evidence="1" type="ORF">PPYR_11251</name>
</gene>
<protein>
    <submittedName>
        <fullName evidence="1">Uncharacterized protein</fullName>
    </submittedName>
</protein>
<dbReference type="InterPro" id="IPR015943">
    <property type="entry name" value="WD40/YVTN_repeat-like_dom_sf"/>
</dbReference>
<evidence type="ECO:0000313" key="1">
    <source>
        <dbReference type="EMBL" id="KAB0794412.1"/>
    </source>
</evidence>
<name>A0A5N4AAR1_PHOPY</name>
<proteinExistence type="predicted"/>
<dbReference type="AlphaFoldDB" id="A0A5N4AAR1"/>
<sequence length="323" mass="36262">MQNYRASKVYTVSPINLFGVREQRRGLLVPEKPKFLKDIADLYSDQLALKYRYTSTYPEPSIAWLSREQHGSPLPLYKAKIVLEGKLPRDFDGIRSLKFSEDATQLIVGYGCGNIEIWPISSHKNKRYVKSNGDKFAITSIQRIPKTERFLAASLPGIVYNCGPMDDDYRIFIREPHNEINSVDVCYDGTLAATGGKDACIRLYDIETCKQASTVLTGSMQIGNGLQLWNINTGKLIECVSPLNRSVAVNGEFTYTAKFYDGDFSGNTVIAGGRNSKFEMIDIMERRVMCGFPVKRSCLAIDSKDKLLAFGGLEPMLRVVNYN</sequence>
<dbReference type="InParanoid" id="A0A5N4AAR1"/>
<dbReference type="InterPro" id="IPR001680">
    <property type="entry name" value="WD40_rpt"/>
</dbReference>
<reference evidence="1 2" key="1">
    <citation type="journal article" date="2018" name="Elife">
        <title>Firefly genomes illuminate parallel origins of bioluminescence in beetles.</title>
        <authorList>
            <person name="Fallon T.R."/>
            <person name="Lower S.E."/>
            <person name="Chang C.H."/>
            <person name="Bessho-Uehara M."/>
            <person name="Martin G.J."/>
            <person name="Bewick A.J."/>
            <person name="Behringer M."/>
            <person name="Debat H.J."/>
            <person name="Wong I."/>
            <person name="Day J.C."/>
            <person name="Suvorov A."/>
            <person name="Silva C.J."/>
            <person name="Stanger-Hall K.F."/>
            <person name="Hall D.W."/>
            <person name="Schmitz R.J."/>
            <person name="Nelson D.R."/>
            <person name="Lewis S.M."/>
            <person name="Shigenobu S."/>
            <person name="Bybee S.M."/>
            <person name="Larracuente A.M."/>
            <person name="Oba Y."/>
            <person name="Weng J.K."/>
        </authorList>
    </citation>
    <scope>NUCLEOTIDE SEQUENCE [LARGE SCALE GENOMIC DNA]</scope>
    <source>
        <strain evidence="1">1611_PpyrPB1</strain>
        <tissue evidence="1">Whole body</tissue>
    </source>
</reference>
<accession>A0A5N4AAR1</accession>
<evidence type="ECO:0000313" key="2">
    <source>
        <dbReference type="Proteomes" id="UP000327044"/>
    </source>
</evidence>
<organism evidence="1 2">
    <name type="scientific">Photinus pyralis</name>
    <name type="common">Common eastern firefly</name>
    <name type="synonym">Lampyris pyralis</name>
    <dbReference type="NCBI Taxonomy" id="7054"/>
    <lineage>
        <taxon>Eukaryota</taxon>
        <taxon>Metazoa</taxon>
        <taxon>Ecdysozoa</taxon>
        <taxon>Arthropoda</taxon>
        <taxon>Hexapoda</taxon>
        <taxon>Insecta</taxon>
        <taxon>Pterygota</taxon>
        <taxon>Neoptera</taxon>
        <taxon>Endopterygota</taxon>
        <taxon>Coleoptera</taxon>
        <taxon>Polyphaga</taxon>
        <taxon>Elateriformia</taxon>
        <taxon>Elateroidea</taxon>
        <taxon>Lampyridae</taxon>
        <taxon>Lampyrinae</taxon>
        <taxon>Photinus</taxon>
    </lineage>
</organism>
<dbReference type="PANTHER" id="PTHR47822:SF2">
    <property type="entry name" value="F-BOX AND WD-40 DOMAIN PROTEIN 7"/>
    <property type="match status" value="1"/>
</dbReference>
<dbReference type="SMART" id="SM00320">
    <property type="entry name" value="WD40"/>
    <property type="match status" value="2"/>
</dbReference>
<dbReference type="SUPFAM" id="SSF50978">
    <property type="entry name" value="WD40 repeat-like"/>
    <property type="match status" value="1"/>
</dbReference>
<dbReference type="InterPro" id="IPR036322">
    <property type="entry name" value="WD40_repeat_dom_sf"/>
</dbReference>
<dbReference type="PANTHER" id="PTHR47822">
    <property type="entry name" value="CARBOHYDRATE BINDING DOMAIN CONTAINING PROTEIN"/>
    <property type="match status" value="1"/>
</dbReference>
<keyword evidence="2" id="KW-1185">Reference proteome</keyword>
<dbReference type="EMBL" id="VVIM01000008">
    <property type="protein sequence ID" value="KAB0794412.1"/>
    <property type="molecule type" value="Genomic_DNA"/>
</dbReference>
<dbReference type="Proteomes" id="UP000327044">
    <property type="component" value="Unassembled WGS sequence"/>
</dbReference>
<dbReference type="Pfam" id="PF00400">
    <property type="entry name" value="WD40"/>
    <property type="match status" value="1"/>
</dbReference>